<dbReference type="InterPro" id="IPR001647">
    <property type="entry name" value="HTH_TetR"/>
</dbReference>
<evidence type="ECO:0000256" key="4">
    <source>
        <dbReference type="PROSITE-ProRule" id="PRU00335"/>
    </source>
</evidence>
<dbReference type="PROSITE" id="PS50977">
    <property type="entry name" value="HTH_TETR_2"/>
    <property type="match status" value="1"/>
</dbReference>
<feature type="DNA-binding region" description="H-T-H motif" evidence="4">
    <location>
        <begin position="22"/>
        <end position="41"/>
    </location>
</feature>
<sequence length="195" mass="20168">MREALIAAARQLLGDRGPEGFSLTDAAKLAGVSPAAPYRHFRDREALLAEVAAEGFGLFGQRLAAALSSAPGQSGFTAMGRAYLAFAREEPGFYAAMFSQRAQPPGEDADGAGRPAYEILLRGVAGALAQHGGAGVDAEAFARQVWALSHGVASLERAGCFGRTRPGEAEDLLVSGVEALLRGARERAAAETAPA</sequence>
<keyword evidence="3" id="KW-0804">Transcription</keyword>
<proteinExistence type="predicted"/>
<dbReference type="PANTHER" id="PTHR30055">
    <property type="entry name" value="HTH-TYPE TRANSCRIPTIONAL REGULATOR RUTR"/>
    <property type="match status" value="1"/>
</dbReference>
<organism evidence="6">
    <name type="scientific">Alsobacter sp. KACC 23698</name>
    <dbReference type="NCBI Taxonomy" id="3149229"/>
    <lineage>
        <taxon>Bacteria</taxon>
        <taxon>Pseudomonadati</taxon>
        <taxon>Pseudomonadota</taxon>
        <taxon>Alphaproteobacteria</taxon>
        <taxon>Hyphomicrobiales</taxon>
        <taxon>Alsobacteraceae</taxon>
        <taxon>Alsobacter</taxon>
    </lineage>
</organism>
<feature type="domain" description="HTH tetR-type" evidence="5">
    <location>
        <begin position="1"/>
        <end position="59"/>
    </location>
</feature>
<evidence type="ECO:0000256" key="3">
    <source>
        <dbReference type="ARBA" id="ARBA00023163"/>
    </source>
</evidence>
<evidence type="ECO:0000313" key="6">
    <source>
        <dbReference type="EMBL" id="XBO37624.1"/>
    </source>
</evidence>
<dbReference type="Pfam" id="PF13305">
    <property type="entry name" value="TetR_C_33"/>
    <property type="match status" value="1"/>
</dbReference>
<dbReference type="AlphaFoldDB" id="A0AAU7JBU5"/>
<dbReference type="SUPFAM" id="SSF48498">
    <property type="entry name" value="Tetracyclin repressor-like, C-terminal domain"/>
    <property type="match status" value="1"/>
</dbReference>
<dbReference type="RefSeq" id="WP_406854447.1">
    <property type="nucleotide sequence ID" value="NZ_CP157484.1"/>
</dbReference>
<dbReference type="Pfam" id="PF00440">
    <property type="entry name" value="TetR_N"/>
    <property type="match status" value="1"/>
</dbReference>
<evidence type="ECO:0000259" key="5">
    <source>
        <dbReference type="PROSITE" id="PS50977"/>
    </source>
</evidence>
<dbReference type="InterPro" id="IPR036271">
    <property type="entry name" value="Tet_transcr_reg_TetR-rel_C_sf"/>
</dbReference>
<dbReference type="PANTHER" id="PTHR30055:SF220">
    <property type="entry name" value="TETR-FAMILY REGULATORY PROTEIN"/>
    <property type="match status" value="1"/>
</dbReference>
<protein>
    <submittedName>
        <fullName evidence="6">TetR/AcrR family transcriptional regulator</fullName>
    </submittedName>
</protein>
<evidence type="ECO:0000256" key="1">
    <source>
        <dbReference type="ARBA" id="ARBA00023015"/>
    </source>
</evidence>
<keyword evidence="2 4" id="KW-0238">DNA-binding</keyword>
<dbReference type="EMBL" id="CP157484">
    <property type="protein sequence ID" value="XBO37624.1"/>
    <property type="molecule type" value="Genomic_DNA"/>
</dbReference>
<name>A0AAU7JBU5_9HYPH</name>
<reference evidence="6" key="1">
    <citation type="submission" date="2024-05" db="EMBL/GenBank/DDBJ databases">
        <authorList>
            <person name="Kim S."/>
            <person name="Heo J."/>
            <person name="Choi H."/>
            <person name="Choi Y."/>
            <person name="Kwon S.-W."/>
            <person name="Kim Y."/>
        </authorList>
    </citation>
    <scope>NUCLEOTIDE SEQUENCE</scope>
    <source>
        <strain evidence="6">KACC 23698</strain>
    </source>
</reference>
<gene>
    <name evidence="6" type="ORF">ABEG18_18100</name>
</gene>
<dbReference type="PRINTS" id="PR00455">
    <property type="entry name" value="HTHTETR"/>
</dbReference>
<dbReference type="GO" id="GO:0003700">
    <property type="term" value="F:DNA-binding transcription factor activity"/>
    <property type="evidence" value="ECO:0007669"/>
    <property type="project" value="TreeGrafter"/>
</dbReference>
<dbReference type="InterPro" id="IPR025996">
    <property type="entry name" value="MT1864/Rv1816-like_C"/>
</dbReference>
<accession>A0AAU7JBU5</accession>
<dbReference type="GO" id="GO:0000976">
    <property type="term" value="F:transcription cis-regulatory region binding"/>
    <property type="evidence" value="ECO:0007669"/>
    <property type="project" value="TreeGrafter"/>
</dbReference>
<evidence type="ECO:0000256" key="2">
    <source>
        <dbReference type="ARBA" id="ARBA00023125"/>
    </source>
</evidence>
<dbReference type="InterPro" id="IPR050109">
    <property type="entry name" value="HTH-type_TetR-like_transc_reg"/>
</dbReference>
<dbReference type="SUPFAM" id="SSF46689">
    <property type="entry name" value="Homeodomain-like"/>
    <property type="match status" value="1"/>
</dbReference>
<dbReference type="InterPro" id="IPR009057">
    <property type="entry name" value="Homeodomain-like_sf"/>
</dbReference>
<dbReference type="Gene3D" id="1.10.357.10">
    <property type="entry name" value="Tetracycline Repressor, domain 2"/>
    <property type="match status" value="1"/>
</dbReference>
<keyword evidence="1" id="KW-0805">Transcription regulation</keyword>